<dbReference type="EMBL" id="WUXD01000015">
    <property type="protein sequence ID" value="MBM4628016.1"/>
    <property type="molecule type" value="Genomic_DNA"/>
</dbReference>
<dbReference type="Gene3D" id="3.30.1490.130">
    <property type="entry name" value="D-aminoacylase. Domain 3"/>
    <property type="match status" value="1"/>
</dbReference>
<dbReference type="InterPro" id="IPR032466">
    <property type="entry name" value="Metal_Hydrolase"/>
</dbReference>
<gene>
    <name evidence="2" type="ORF">GS453_14370</name>
</gene>
<evidence type="ECO:0000313" key="3">
    <source>
        <dbReference type="Proteomes" id="UP000738270"/>
    </source>
</evidence>
<name>A0AAP2AP65_RHOHA</name>
<dbReference type="AlphaFoldDB" id="A0AAP2AP65"/>
<accession>A0AAP2AP65</accession>
<protein>
    <submittedName>
        <fullName evidence="2">Amidohydrolase family protein</fullName>
    </submittedName>
</protein>
<reference evidence="2" key="1">
    <citation type="submission" date="2019-11" db="EMBL/GenBank/DDBJ databases">
        <title>Spread of Macrolides and rifampicin resistant Rhodococcus equi in clinical isolates in the USA.</title>
        <authorList>
            <person name="Alvarez-Narvaez S."/>
            <person name="Huber L."/>
            <person name="Cohen N.D."/>
            <person name="Slovis N."/>
            <person name="Greiter M."/>
            <person name="Giguere S."/>
            <person name="Hart K."/>
        </authorList>
    </citation>
    <scope>NUCLEOTIDE SEQUENCE</scope>
    <source>
        <strain evidence="2">Lh_38</strain>
    </source>
</reference>
<comment type="caution">
    <text evidence="2">The sequence shown here is derived from an EMBL/GenBank/DDBJ whole genome shotgun (WGS) entry which is preliminary data.</text>
</comment>
<dbReference type="Proteomes" id="UP000738270">
    <property type="component" value="Unassembled WGS sequence"/>
</dbReference>
<dbReference type="InterPro" id="IPR023100">
    <property type="entry name" value="D-aminoacylase_insert_dom_sf"/>
</dbReference>
<dbReference type="GO" id="GO:0016811">
    <property type="term" value="F:hydrolase activity, acting on carbon-nitrogen (but not peptide) bonds, in linear amides"/>
    <property type="evidence" value="ECO:0007669"/>
    <property type="project" value="InterPro"/>
</dbReference>
<dbReference type="CDD" id="cd01297">
    <property type="entry name" value="D-aminoacylase"/>
    <property type="match status" value="1"/>
</dbReference>
<dbReference type="SUPFAM" id="SSF51556">
    <property type="entry name" value="Metallo-dependent hydrolases"/>
    <property type="match status" value="1"/>
</dbReference>
<dbReference type="Gene3D" id="2.30.40.10">
    <property type="entry name" value="Urease, subunit C, domain 1"/>
    <property type="match status" value="1"/>
</dbReference>
<sequence length="534" mass="55522">MAWRPSAGVGLRARGRRRGGLVVDGTGTPARRADVAITAGRIAAIGEGPFTARTTIDASGAVIAPGFVDLHSHADFTLPAHPAAETQLAQGVTTLIAGNCGHSPFPLPDPTQTELATVFTETPLPCDWTDARGFGTALEATRPAVNVGLQLGHNALRSSVVGAENRPPTAAELDEMCRIVRDSAGAPGVVGFSTGLIYMPGLFAGTDELRALVAAAAASGLLYSTHMRDETSGMVAAVQEAIGVAEAAGARLQISHLKAMGPENWGAVDRALELIDAARARGVDVTADVYPYTASSTDLSSRLAGWAVDGGREALLVRLADPVRTRIADALRARFGRDIDPDGVVIADLSAGEFDTCIGMSISQIGAERGTDAAEAALDVLAAHQGSVAIVNHAMDENDVRTVLAHPWVAVASDGWVLTPTGAGRPHPRSFGTFPRVLGRYVREQGTLRLEEAIRKMTSLPASRIGLDDRGVLAVGAAADVVVFDPSTVDDASTFDDPWQLARGVRTVLVNGTPAVLDGKVTGARAGRLVSRSK</sequence>
<dbReference type="GO" id="GO:0016812">
    <property type="term" value="F:hydrolase activity, acting on carbon-nitrogen (but not peptide) bonds, in cyclic amides"/>
    <property type="evidence" value="ECO:0007669"/>
    <property type="project" value="TreeGrafter"/>
</dbReference>
<dbReference type="InterPro" id="IPR050378">
    <property type="entry name" value="Metallo-dep_Hydrolases_sf"/>
</dbReference>
<feature type="domain" description="Amidohydrolase 3" evidence="1">
    <location>
        <begin position="55"/>
        <end position="514"/>
    </location>
</feature>
<evidence type="ECO:0000313" key="2">
    <source>
        <dbReference type="EMBL" id="MBM4628016.1"/>
    </source>
</evidence>
<dbReference type="PANTHER" id="PTHR11647">
    <property type="entry name" value="HYDRANTOINASE/DIHYDROPYRIMIDINASE FAMILY MEMBER"/>
    <property type="match status" value="1"/>
</dbReference>
<organism evidence="2 3">
    <name type="scientific">Rhodococcus hoagii</name>
    <name type="common">Corynebacterium equii</name>
    <dbReference type="NCBI Taxonomy" id="43767"/>
    <lineage>
        <taxon>Bacteria</taxon>
        <taxon>Bacillati</taxon>
        <taxon>Actinomycetota</taxon>
        <taxon>Actinomycetes</taxon>
        <taxon>Mycobacteriales</taxon>
        <taxon>Nocardiaceae</taxon>
        <taxon>Prescottella</taxon>
    </lineage>
</organism>
<dbReference type="Gene3D" id="3.20.20.140">
    <property type="entry name" value="Metal-dependent hydrolases"/>
    <property type="match status" value="1"/>
</dbReference>
<dbReference type="SUPFAM" id="SSF51338">
    <property type="entry name" value="Composite domain of metallo-dependent hydrolases"/>
    <property type="match status" value="1"/>
</dbReference>
<dbReference type="GO" id="GO:0005829">
    <property type="term" value="C:cytosol"/>
    <property type="evidence" value="ECO:0007669"/>
    <property type="project" value="TreeGrafter"/>
</dbReference>
<proteinExistence type="predicted"/>
<dbReference type="PANTHER" id="PTHR11647:SF1">
    <property type="entry name" value="COLLAPSIN RESPONSE MEDIATOR PROTEIN"/>
    <property type="match status" value="1"/>
</dbReference>
<dbReference type="InterPro" id="IPR013108">
    <property type="entry name" value="Amidohydro_3"/>
</dbReference>
<evidence type="ECO:0000259" key="1">
    <source>
        <dbReference type="Pfam" id="PF07969"/>
    </source>
</evidence>
<dbReference type="InterPro" id="IPR011059">
    <property type="entry name" value="Metal-dep_hydrolase_composite"/>
</dbReference>
<dbReference type="Pfam" id="PF07969">
    <property type="entry name" value="Amidohydro_3"/>
    <property type="match status" value="1"/>
</dbReference>